<dbReference type="Pfam" id="PF03938">
    <property type="entry name" value="OmpH"/>
    <property type="match status" value="1"/>
</dbReference>
<evidence type="ECO:0008006" key="4">
    <source>
        <dbReference type="Google" id="ProtNLM"/>
    </source>
</evidence>
<evidence type="ECO:0000256" key="1">
    <source>
        <dbReference type="ARBA" id="ARBA00009091"/>
    </source>
</evidence>
<evidence type="ECO:0000256" key="2">
    <source>
        <dbReference type="ARBA" id="ARBA00022729"/>
    </source>
</evidence>
<dbReference type="PANTHER" id="PTHR35089:SF1">
    <property type="entry name" value="CHAPERONE PROTEIN SKP"/>
    <property type="match status" value="1"/>
</dbReference>
<evidence type="ECO:0000313" key="3">
    <source>
        <dbReference type="EMBL" id="MPM48211.1"/>
    </source>
</evidence>
<dbReference type="SMART" id="SM00935">
    <property type="entry name" value="OmpH"/>
    <property type="match status" value="1"/>
</dbReference>
<reference evidence="3" key="1">
    <citation type="submission" date="2019-08" db="EMBL/GenBank/DDBJ databases">
        <authorList>
            <person name="Kucharzyk K."/>
            <person name="Murdoch R.W."/>
            <person name="Higgins S."/>
            <person name="Loffler F."/>
        </authorList>
    </citation>
    <scope>NUCLEOTIDE SEQUENCE</scope>
</reference>
<name>A0A645A7E5_9ZZZZ</name>
<comment type="caution">
    <text evidence="3">The sequence shown here is derived from an EMBL/GenBank/DDBJ whole genome shotgun (WGS) entry which is preliminary data.</text>
</comment>
<organism evidence="3">
    <name type="scientific">bioreactor metagenome</name>
    <dbReference type="NCBI Taxonomy" id="1076179"/>
    <lineage>
        <taxon>unclassified sequences</taxon>
        <taxon>metagenomes</taxon>
        <taxon>ecological metagenomes</taxon>
    </lineage>
</organism>
<gene>
    <name evidence="3" type="ORF">SDC9_94935</name>
</gene>
<keyword evidence="2" id="KW-0732">Signal</keyword>
<dbReference type="EMBL" id="VSSQ01011998">
    <property type="protein sequence ID" value="MPM48211.1"/>
    <property type="molecule type" value="Genomic_DNA"/>
</dbReference>
<dbReference type="PANTHER" id="PTHR35089">
    <property type="entry name" value="CHAPERONE PROTEIN SKP"/>
    <property type="match status" value="1"/>
</dbReference>
<dbReference type="InterPro" id="IPR024930">
    <property type="entry name" value="Skp_dom_sf"/>
</dbReference>
<dbReference type="GO" id="GO:0050821">
    <property type="term" value="P:protein stabilization"/>
    <property type="evidence" value="ECO:0007669"/>
    <property type="project" value="TreeGrafter"/>
</dbReference>
<dbReference type="AlphaFoldDB" id="A0A645A7E5"/>
<comment type="similarity">
    <text evidence="1">Belongs to the Skp family.</text>
</comment>
<protein>
    <recommendedName>
        <fullName evidence="4">Chaperone protein Skp</fullName>
    </recommendedName>
</protein>
<proteinExistence type="inferred from homology"/>
<accession>A0A645A7E5</accession>
<dbReference type="InterPro" id="IPR005632">
    <property type="entry name" value="Chaperone_Skp"/>
</dbReference>
<dbReference type="GO" id="GO:0005829">
    <property type="term" value="C:cytosol"/>
    <property type="evidence" value="ECO:0007669"/>
    <property type="project" value="TreeGrafter"/>
</dbReference>
<dbReference type="GO" id="GO:0051082">
    <property type="term" value="F:unfolded protein binding"/>
    <property type="evidence" value="ECO:0007669"/>
    <property type="project" value="InterPro"/>
</dbReference>
<dbReference type="Gene3D" id="3.30.910.20">
    <property type="entry name" value="Skp domain"/>
    <property type="match status" value="1"/>
</dbReference>
<sequence length="179" mass="20138">MKKTILGFFTAAFIVAFFSGNLFAQAKAGATGSIGIVDVEAIVKEMPEALAADKEITELSKKYQDSIANKRKDIEGRYQTYLKQKTMLAADKQQQEEEKFGKEVQDLQNYGNEKQQEITQISEKLLEPIRAKVKGAIEAIAKDEKISVVLSRDASSIVLFFEPKLDITFRVIDKIKRDK</sequence>
<dbReference type="SUPFAM" id="SSF111384">
    <property type="entry name" value="OmpH-like"/>
    <property type="match status" value="1"/>
</dbReference>